<name>A0A7C5RE52_9DEIN</name>
<gene>
    <name evidence="2" type="ORF">ENM28_03105</name>
</gene>
<dbReference type="AlphaFoldDB" id="A0A7C5RE52"/>
<dbReference type="SMART" id="SM00530">
    <property type="entry name" value="HTH_XRE"/>
    <property type="match status" value="1"/>
</dbReference>
<organism evidence="2">
    <name type="scientific">Thermus caliditerrae</name>
    <dbReference type="NCBI Taxonomy" id="1330700"/>
    <lineage>
        <taxon>Bacteria</taxon>
        <taxon>Thermotogati</taxon>
        <taxon>Deinococcota</taxon>
        <taxon>Deinococci</taxon>
        <taxon>Thermales</taxon>
        <taxon>Thermaceae</taxon>
        <taxon>Thermus</taxon>
    </lineage>
</organism>
<evidence type="ECO:0000259" key="1">
    <source>
        <dbReference type="PROSITE" id="PS50943"/>
    </source>
</evidence>
<evidence type="ECO:0000313" key="2">
    <source>
        <dbReference type="EMBL" id="HHM67702.1"/>
    </source>
</evidence>
<dbReference type="CDD" id="cd00093">
    <property type="entry name" value="HTH_XRE"/>
    <property type="match status" value="1"/>
</dbReference>
<sequence length="143" mass="15998">MMGERLRILRQRVGLSRADLARLAGVSETAVWRLERGERGGSWELVARLARVLAAEAGRPVGEVLAELVGEEAVQREAAPRRVFLTVREAAYVLGLPLWRVKEAVRRGEMRPRPRPGPRGAVMIPVEEVERYARSLMQEAVHG</sequence>
<accession>A0A7C5RE52</accession>
<proteinExistence type="predicted"/>
<dbReference type="InterPro" id="IPR001387">
    <property type="entry name" value="Cro/C1-type_HTH"/>
</dbReference>
<reference evidence="2" key="1">
    <citation type="journal article" date="2020" name="mSystems">
        <title>Genome- and Community-Level Interaction Insights into Carbon Utilization and Element Cycling Functions of Hydrothermarchaeota in Hydrothermal Sediment.</title>
        <authorList>
            <person name="Zhou Z."/>
            <person name="Liu Y."/>
            <person name="Xu W."/>
            <person name="Pan J."/>
            <person name="Luo Z.H."/>
            <person name="Li M."/>
        </authorList>
    </citation>
    <scope>NUCLEOTIDE SEQUENCE [LARGE SCALE GENOMIC DNA]</scope>
    <source>
        <strain evidence="2">SpSt-1071</strain>
    </source>
</reference>
<dbReference type="InterPro" id="IPR010982">
    <property type="entry name" value="Lambda_DNA-bd_dom_sf"/>
</dbReference>
<dbReference type="SUPFAM" id="SSF47413">
    <property type="entry name" value="lambda repressor-like DNA-binding domains"/>
    <property type="match status" value="1"/>
</dbReference>
<dbReference type="PROSITE" id="PS50943">
    <property type="entry name" value="HTH_CROC1"/>
    <property type="match status" value="1"/>
</dbReference>
<dbReference type="GO" id="GO:0003677">
    <property type="term" value="F:DNA binding"/>
    <property type="evidence" value="ECO:0007669"/>
    <property type="project" value="InterPro"/>
</dbReference>
<protein>
    <submittedName>
        <fullName evidence="2">XRE family transcriptional regulator</fullName>
    </submittedName>
</protein>
<dbReference type="EMBL" id="DRXE01000116">
    <property type="protein sequence ID" value="HHM67702.1"/>
    <property type="molecule type" value="Genomic_DNA"/>
</dbReference>
<comment type="caution">
    <text evidence="2">The sequence shown here is derived from an EMBL/GenBank/DDBJ whole genome shotgun (WGS) entry which is preliminary data.</text>
</comment>
<dbReference type="Gene3D" id="1.10.260.40">
    <property type="entry name" value="lambda repressor-like DNA-binding domains"/>
    <property type="match status" value="1"/>
</dbReference>
<dbReference type="Pfam" id="PF13560">
    <property type="entry name" value="HTH_31"/>
    <property type="match status" value="1"/>
</dbReference>
<feature type="domain" description="HTH cro/C1-type" evidence="1">
    <location>
        <begin position="6"/>
        <end position="53"/>
    </location>
</feature>